<sequence>MFNSLVDEIAYFQPRVKAALSILTCASKMILSQANIDGAVSHLLSKVSTVYVLMIARDSLVEIPFMLESCTKIARYTLDCAELIVRYSRKASFWKRLHKHAYEASIKSYGEVLDDVMQQFRHIVTLDVVMRTAEDDIAYATGAGLDASKFCLQDTRKGLLTEIKSWIRSTGEDIPRVLWLSGTAGQGKSAIAHTIAGWANELGCVGACFCFDRTQVADRRHEKIFPTIACDLADRHATMRRALLSALRHDHNGLGKSGNVKLQWQMLVKRPIVIGSTLVSVPILVVIDALDESGDAHSREEILHVLASKLPENLYILVTSRPLEDIRSILGTASGVRHISMNDIPAVSTEHDIHLYVSTRLADPCYIFDDVHFKMLAQKSEGLFEWARLACEYIKNMPRVDMDPMDRFKAVVAAMSEPRTGTHLLDDMYGRILKEIITEDQETVTMFRSVMGQILASLEPLSITTLTAMRLHFASEDSRYEVERVIRSMGSLITGTIDLNALIRPLNVSFYDFLTDRSRSDKFFIDVSLVECDLAFASLQVMKRGLRFNICSLESSYLPNSDVPDLGKRVKEFIPAELSYSCRFWGAHVRAASFEPSLAGEVGAFFDGERLLFWLEALALMKNFSGSLGTLSPIVDWLTGHSEYMHIGDAVRDTQHFIRTFGDAISHSTPHLYLSALPFAPTQSRIFGKFAAKFPSIPRVVAGHPEMWPSEKILHAHAEVKSVVFSPDGKCVACGLQDTTIGIWDTETGEALGAPLQGHTAPVRSVAISPDGRRLVSASWDQTIRVWDMATRETLCSPIRGHTDYIECVAISPDGKRIVSSSWDKTIRVWDMNTGAALSAPLRGHTGSIWSIVISLDGKHIISGSDDKTIRIWDMETGEALGAPLRGHTGSIRCVAISPDGKRIVSGDSSSEIACILVWDVETGKPLGIPLEGHDGQVFCIAISPDGQHIVSGSNDPRILVWDMESGEMLCDPLKGHTNYVECLAISPDGKHIASGSQDKTIRLRNMETGNARIGRIWSVAISPDGKRIVSGSDDKMIRVWDAETGKASGASLRGHVSHVYSVTISPDGRRIVSGSDDETIRVWDANTGEALGDPLRGHLGPVLSVAISPDGKYIVSGSKDKAVRVWDMETGEAVGLPLRGHTQPVQSVAISPDGKRIVSSSGKTPQSVDGMIRVWDLENGEVLNTLLRGHTACVRSVTISTDGKRIVSGSGDTIQVWDSETGEALGTPIQAHTDYIHSVAISPDGKRILSGDETLCVWDAQTGEALSIPLRAQANSGGVLSVTISADGKHIVSGSSDRTIRVWNPEFLRPYQPFNTPAMCFSSNPTHALCRASSFLQCSRTPASLLLTREGWIIGPEGQLLFWIPVNLYPLIYAPGNVLVMPNNASQFDLSCFAHGTSWHKCREAPPPF</sequence>
<dbReference type="OrthoDB" id="538223at2759"/>
<dbReference type="Pfam" id="PF00400">
    <property type="entry name" value="WD40"/>
    <property type="match status" value="14"/>
</dbReference>
<feature type="repeat" description="WD" evidence="3">
    <location>
        <begin position="974"/>
        <end position="1015"/>
    </location>
</feature>
<dbReference type="InterPro" id="IPR011047">
    <property type="entry name" value="Quinoprotein_ADH-like_sf"/>
</dbReference>
<evidence type="ECO:0000313" key="5">
    <source>
        <dbReference type="EMBL" id="OAX35139.1"/>
    </source>
</evidence>
<dbReference type="PROSITE" id="PS00678">
    <property type="entry name" value="WD_REPEATS_1"/>
    <property type="match status" value="7"/>
</dbReference>
<reference evidence="5 6" key="1">
    <citation type="submission" date="2016-06" db="EMBL/GenBank/DDBJ databases">
        <title>Comparative genomics of the ectomycorrhizal sister species Rhizopogon vinicolor and Rhizopogon vesiculosus (Basidiomycota: Boletales) reveals a divergence of the mating type B locus.</title>
        <authorList>
            <consortium name="DOE Joint Genome Institute"/>
            <person name="Mujic A.B."/>
            <person name="Kuo A."/>
            <person name="Tritt A."/>
            <person name="Lipzen A."/>
            <person name="Chen C."/>
            <person name="Johnson J."/>
            <person name="Sharma A."/>
            <person name="Barry K."/>
            <person name="Grigoriev I.V."/>
            <person name="Spatafora J.W."/>
        </authorList>
    </citation>
    <scope>NUCLEOTIDE SEQUENCE [LARGE SCALE GENOMIC DNA]</scope>
    <source>
        <strain evidence="5 6">AM-OR11-026</strain>
    </source>
</reference>
<dbReference type="SUPFAM" id="SSF101908">
    <property type="entry name" value="Putative isomerase YbhE"/>
    <property type="match status" value="1"/>
</dbReference>
<name>A0A1B7MRA1_9AGAM</name>
<dbReference type="Proteomes" id="UP000092154">
    <property type="component" value="Unassembled WGS sequence"/>
</dbReference>
<organism evidence="5 6">
    <name type="scientific">Rhizopogon vinicolor AM-OR11-026</name>
    <dbReference type="NCBI Taxonomy" id="1314800"/>
    <lineage>
        <taxon>Eukaryota</taxon>
        <taxon>Fungi</taxon>
        <taxon>Dikarya</taxon>
        <taxon>Basidiomycota</taxon>
        <taxon>Agaricomycotina</taxon>
        <taxon>Agaricomycetes</taxon>
        <taxon>Agaricomycetidae</taxon>
        <taxon>Boletales</taxon>
        <taxon>Suillineae</taxon>
        <taxon>Rhizopogonaceae</taxon>
        <taxon>Rhizopogon</taxon>
    </lineage>
</organism>
<feature type="repeat" description="WD" evidence="3">
    <location>
        <begin position="1273"/>
        <end position="1305"/>
    </location>
</feature>
<evidence type="ECO:0000256" key="2">
    <source>
        <dbReference type="ARBA" id="ARBA00022737"/>
    </source>
</evidence>
<keyword evidence="6" id="KW-1185">Reference proteome</keyword>
<feature type="repeat" description="WD" evidence="3">
    <location>
        <begin position="756"/>
        <end position="797"/>
    </location>
</feature>
<evidence type="ECO:0000256" key="3">
    <source>
        <dbReference type="PROSITE-ProRule" id="PRU00221"/>
    </source>
</evidence>
<feature type="repeat" description="WD" evidence="3">
    <location>
        <begin position="842"/>
        <end position="883"/>
    </location>
</feature>
<dbReference type="SUPFAM" id="SSF50998">
    <property type="entry name" value="Quinoprotein alcohol dehydrogenase-like"/>
    <property type="match status" value="1"/>
</dbReference>
<dbReference type="PANTHER" id="PTHR19848:SF8">
    <property type="entry name" value="F-BOX AND WD REPEAT DOMAIN CONTAINING 7"/>
    <property type="match status" value="1"/>
</dbReference>
<dbReference type="STRING" id="1314800.A0A1B7MRA1"/>
<dbReference type="PANTHER" id="PTHR19848">
    <property type="entry name" value="WD40 REPEAT PROTEIN"/>
    <property type="match status" value="1"/>
</dbReference>
<dbReference type="Pfam" id="PF24883">
    <property type="entry name" value="NPHP3_N"/>
    <property type="match status" value="1"/>
</dbReference>
<dbReference type="InterPro" id="IPR056884">
    <property type="entry name" value="NPHP3-like_N"/>
</dbReference>
<protein>
    <submittedName>
        <fullName evidence="5">WD40 repeat-like protein</fullName>
    </submittedName>
</protein>
<dbReference type="InterPro" id="IPR019775">
    <property type="entry name" value="WD40_repeat_CS"/>
</dbReference>
<dbReference type="EMBL" id="KV448529">
    <property type="protein sequence ID" value="OAX35139.1"/>
    <property type="molecule type" value="Genomic_DNA"/>
</dbReference>
<feature type="repeat" description="WD" evidence="3">
    <location>
        <begin position="931"/>
        <end position="972"/>
    </location>
</feature>
<proteinExistence type="predicted"/>
<feature type="repeat" description="WD" evidence="3">
    <location>
        <begin position="1188"/>
        <end position="1228"/>
    </location>
</feature>
<keyword evidence="1 3" id="KW-0853">WD repeat</keyword>
<evidence type="ECO:0000259" key="4">
    <source>
        <dbReference type="Pfam" id="PF24883"/>
    </source>
</evidence>
<feature type="repeat" description="WD" evidence="3">
    <location>
        <begin position="720"/>
        <end position="754"/>
    </location>
</feature>
<dbReference type="InterPro" id="IPR015943">
    <property type="entry name" value="WD40/YVTN_repeat-like_dom_sf"/>
</dbReference>
<dbReference type="PROSITE" id="PS50082">
    <property type="entry name" value="WD_REPEATS_2"/>
    <property type="match status" value="13"/>
</dbReference>
<dbReference type="SUPFAM" id="SSF52540">
    <property type="entry name" value="P-loop containing nucleoside triphosphate hydrolases"/>
    <property type="match status" value="1"/>
</dbReference>
<evidence type="ECO:0000313" key="6">
    <source>
        <dbReference type="Proteomes" id="UP000092154"/>
    </source>
</evidence>
<dbReference type="PROSITE" id="PS50294">
    <property type="entry name" value="WD_REPEATS_REGION"/>
    <property type="match status" value="9"/>
</dbReference>
<keyword evidence="2" id="KW-0677">Repeat</keyword>
<dbReference type="Gene3D" id="3.40.50.300">
    <property type="entry name" value="P-loop containing nucleotide triphosphate hydrolases"/>
    <property type="match status" value="1"/>
</dbReference>
<dbReference type="InParanoid" id="A0A1B7MRA1"/>
<evidence type="ECO:0000256" key="1">
    <source>
        <dbReference type="ARBA" id="ARBA00022574"/>
    </source>
</evidence>
<dbReference type="PRINTS" id="PR00320">
    <property type="entry name" value="GPROTEINBRPT"/>
</dbReference>
<feature type="repeat" description="WD" evidence="3">
    <location>
        <begin position="1096"/>
        <end position="1137"/>
    </location>
</feature>
<feature type="repeat" description="WD" evidence="3">
    <location>
        <begin position="1010"/>
        <end position="1051"/>
    </location>
</feature>
<feature type="repeat" description="WD" evidence="3">
    <location>
        <begin position="1053"/>
        <end position="1094"/>
    </location>
</feature>
<feature type="repeat" description="WD" evidence="3">
    <location>
        <begin position="1139"/>
        <end position="1186"/>
    </location>
</feature>
<feature type="repeat" description="WD" evidence="3">
    <location>
        <begin position="885"/>
        <end position="913"/>
    </location>
</feature>
<dbReference type="SMART" id="SM00320">
    <property type="entry name" value="WD40"/>
    <property type="match status" value="14"/>
</dbReference>
<dbReference type="InterPro" id="IPR001680">
    <property type="entry name" value="WD40_rpt"/>
</dbReference>
<dbReference type="InterPro" id="IPR027417">
    <property type="entry name" value="P-loop_NTPase"/>
</dbReference>
<accession>A0A1B7MRA1</accession>
<feature type="domain" description="Nephrocystin 3-like N-terminal" evidence="4">
    <location>
        <begin position="162"/>
        <end position="321"/>
    </location>
</feature>
<dbReference type="Gene3D" id="2.130.10.10">
    <property type="entry name" value="YVTN repeat-like/Quinoprotein amine dehydrogenase"/>
    <property type="match status" value="5"/>
</dbReference>
<gene>
    <name evidence="5" type="ORF">K503DRAFT_393873</name>
</gene>
<dbReference type="InterPro" id="IPR020472">
    <property type="entry name" value="WD40_PAC1"/>
</dbReference>
<feature type="repeat" description="WD" evidence="3">
    <location>
        <begin position="799"/>
        <end position="840"/>
    </location>
</feature>
<dbReference type="CDD" id="cd00200">
    <property type="entry name" value="WD40"/>
    <property type="match status" value="2"/>
</dbReference>